<dbReference type="Pfam" id="PF01168">
    <property type="entry name" value="Ala_racemase_N"/>
    <property type="match status" value="1"/>
</dbReference>
<dbReference type="eggNOG" id="COG0325">
    <property type="taxonomic scope" value="Bacteria"/>
</dbReference>
<dbReference type="Gene3D" id="3.20.20.10">
    <property type="entry name" value="Alanine racemase"/>
    <property type="match status" value="1"/>
</dbReference>
<dbReference type="HOGENOM" id="CLU_059988_1_0_9"/>
<comment type="cofactor">
    <cofactor evidence="3">
        <name>pyridoxal 5'-phosphate</name>
        <dbReference type="ChEBI" id="CHEBI:597326"/>
    </cofactor>
</comment>
<evidence type="ECO:0000313" key="7">
    <source>
        <dbReference type="Proteomes" id="UP000009234"/>
    </source>
</evidence>
<evidence type="ECO:0000256" key="4">
    <source>
        <dbReference type="RuleBase" id="RU004514"/>
    </source>
</evidence>
<evidence type="ECO:0000256" key="3">
    <source>
        <dbReference type="PIRSR" id="PIRSR004848-1"/>
    </source>
</evidence>
<dbReference type="PANTHER" id="PTHR10146:SF14">
    <property type="entry name" value="PYRIDOXAL PHOSPHATE HOMEOSTASIS PROTEIN"/>
    <property type="match status" value="1"/>
</dbReference>
<comment type="similarity">
    <text evidence="2 4">Belongs to the pyridoxal phosphate-binding protein YggS/PROSC family.</text>
</comment>
<dbReference type="OrthoDB" id="9804072at2"/>
<dbReference type="RefSeq" id="WP_013843259.1">
    <property type="nucleotide sequence ID" value="NC_015589.1"/>
</dbReference>
<keyword evidence="1 2" id="KW-0663">Pyridoxal phosphate</keyword>
<comment type="function">
    <text evidence="2">Pyridoxal 5'-phosphate (PLP)-binding protein, which is involved in PLP homeostasis.</text>
</comment>
<evidence type="ECO:0000256" key="1">
    <source>
        <dbReference type="ARBA" id="ARBA00022898"/>
    </source>
</evidence>
<protein>
    <recommendedName>
        <fullName evidence="2">Pyridoxal phosphate homeostasis protein</fullName>
        <shortName evidence="2">PLP homeostasis protein</shortName>
    </recommendedName>
</protein>
<dbReference type="CDD" id="cd00635">
    <property type="entry name" value="PLPDE_III_YBL036c_like"/>
    <property type="match status" value="1"/>
</dbReference>
<dbReference type="FunFam" id="3.20.20.10:FF:000018">
    <property type="entry name" value="Pyridoxal phosphate homeostasis protein"/>
    <property type="match status" value="1"/>
</dbReference>
<name>F6DK96_DESRL</name>
<dbReference type="PANTHER" id="PTHR10146">
    <property type="entry name" value="PROLINE SYNTHETASE CO-TRANSCRIBED BACTERIAL HOMOLOG PROTEIN"/>
    <property type="match status" value="1"/>
</dbReference>
<feature type="domain" description="Alanine racemase N-terminal" evidence="5">
    <location>
        <begin position="27"/>
        <end position="223"/>
    </location>
</feature>
<dbReference type="SUPFAM" id="SSF51419">
    <property type="entry name" value="PLP-binding barrel"/>
    <property type="match status" value="1"/>
</dbReference>
<proteinExistence type="inferred from homology"/>
<dbReference type="NCBIfam" id="TIGR00044">
    <property type="entry name" value="YggS family pyridoxal phosphate-dependent enzyme"/>
    <property type="match status" value="1"/>
</dbReference>
<sequence>MSIADNLMAVQREVTGAALKAGRNPDSVQIIAVTKNVAVERAKEAAAAGFLHLGENRVQELQHKAPLIPGVRWHLIGHLQSNKVKYMIDKVHLVHSLDRWSLAVELDRRAREQDRVMPVLVQVNVAGEETKFGLQVSEVRDFVMDAADLKGIQIQGLMTIAPLVENPEEVRPVFRETKRIFDRLREIPRVQMEQLSMGMTNDYPVAIEEGATMVRIGTAIFGRREY</sequence>
<dbReference type="HAMAP" id="MF_02087">
    <property type="entry name" value="PLP_homeostasis"/>
    <property type="match status" value="1"/>
</dbReference>
<dbReference type="AlphaFoldDB" id="F6DK96"/>
<dbReference type="EMBL" id="CP002780">
    <property type="protein sequence ID" value="AEG61513.1"/>
    <property type="molecule type" value="Genomic_DNA"/>
</dbReference>
<evidence type="ECO:0000259" key="5">
    <source>
        <dbReference type="Pfam" id="PF01168"/>
    </source>
</evidence>
<dbReference type="KEGG" id="dru:Desru_3308"/>
<dbReference type="Proteomes" id="UP000009234">
    <property type="component" value="Chromosome"/>
</dbReference>
<gene>
    <name evidence="6" type="ordered locus">Desru_3308</name>
</gene>
<dbReference type="STRING" id="696281.Desru_3308"/>
<reference evidence="6 7" key="2">
    <citation type="journal article" date="2012" name="Stand. Genomic Sci.">
        <title>Complete genome sequence of the sulfate-reducing firmicute Desulfotomaculum ruminis type strain (DL(T)).</title>
        <authorList>
            <person name="Spring S."/>
            <person name="Visser M."/>
            <person name="Lu M."/>
            <person name="Copeland A."/>
            <person name="Lapidus A."/>
            <person name="Lucas S."/>
            <person name="Cheng J.F."/>
            <person name="Han C."/>
            <person name="Tapia R."/>
            <person name="Goodwin L.A."/>
            <person name="Pitluck S."/>
            <person name="Ivanova N."/>
            <person name="Land M."/>
            <person name="Hauser L."/>
            <person name="Larimer F."/>
            <person name="Rohde M."/>
            <person name="Goker M."/>
            <person name="Detter J.C."/>
            <person name="Kyrpides N.C."/>
            <person name="Woyke T."/>
            <person name="Schaap P.J."/>
            <person name="Plugge C.M."/>
            <person name="Muyzer G."/>
            <person name="Kuever J."/>
            <person name="Pereira I.A."/>
            <person name="Parshina S.N."/>
            <person name="Bernier-Latmani R."/>
            <person name="Stams A.J."/>
            <person name="Klenk H.P."/>
        </authorList>
    </citation>
    <scope>NUCLEOTIDE SEQUENCE [LARGE SCALE GENOMIC DNA]</scope>
    <source>
        <strain evidence="7">ATCC 23193 / DSM 2154 / NCIB 8452 / DL</strain>
    </source>
</reference>
<dbReference type="GO" id="GO:0030170">
    <property type="term" value="F:pyridoxal phosphate binding"/>
    <property type="evidence" value="ECO:0007669"/>
    <property type="project" value="UniProtKB-UniRule"/>
</dbReference>
<dbReference type="InterPro" id="IPR011078">
    <property type="entry name" value="PyrdxlP_homeostasis"/>
</dbReference>
<evidence type="ECO:0000313" key="6">
    <source>
        <dbReference type="EMBL" id="AEG61513.1"/>
    </source>
</evidence>
<evidence type="ECO:0000256" key="2">
    <source>
        <dbReference type="HAMAP-Rule" id="MF_02087"/>
    </source>
</evidence>
<keyword evidence="7" id="KW-1185">Reference proteome</keyword>
<dbReference type="InterPro" id="IPR001608">
    <property type="entry name" value="Ala_racemase_N"/>
</dbReference>
<organism evidence="6 7">
    <name type="scientific">Desulforamulus ruminis (strain ATCC 23193 / DSM 2154 / NCIMB 8452 / DL)</name>
    <name type="common">Desulfotomaculum ruminis</name>
    <dbReference type="NCBI Taxonomy" id="696281"/>
    <lineage>
        <taxon>Bacteria</taxon>
        <taxon>Bacillati</taxon>
        <taxon>Bacillota</taxon>
        <taxon>Clostridia</taxon>
        <taxon>Eubacteriales</taxon>
        <taxon>Peptococcaceae</taxon>
        <taxon>Desulforamulus</taxon>
    </lineage>
</organism>
<reference evidence="7" key="1">
    <citation type="submission" date="2011-05" db="EMBL/GenBank/DDBJ databases">
        <title>Complete sequence of Desulfotomaculum ruminis DSM 2154.</title>
        <authorList>
            <person name="Lucas S."/>
            <person name="Copeland A."/>
            <person name="Lapidus A."/>
            <person name="Cheng J.-F."/>
            <person name="Goodwin L."/>
            <person name="Pitluck S."/>
            <person name="Lu M."/>
            <person name="Detter J.C."/>
            <person name="Han C."/>
            <person name="Tapia R."/>
            <person name="Land M."/>
            <person name="Hauser L."/>
            <person name="Kyrpides N."/>
            <person name="Ivanova N."/>
            <person name="Mikhailova N."/>
            <person name="Pagani I."/>
            <person name="Stams A.J.M."/>
            <person name="Plugge C.M."/>
            <person name="Muyzer G."/>
            <person name="Kuever J."/>
            <person name="Parshina S.N."/>
            <person name="Ivanova A.E."/>
            <person name="Nazina T.N."/>
            <person name="Brambilla E."/>
            <person name="Spring S."/>
            <person name="Klenk H.-P."/>
            <person name="Woyke T."/>
        </authorList>
    </citation>
    <scope>NUCLEOTIDE SEQUENCE [LARGE SCALE GENOMIC DNA]</scope>
    <source>
        <strain evidence="7">ATCC 23193 / DSM 2154 / NCIB 8452 / DL</strain>
    </source>
</reference>
<dbReference type="PIRSF" id="PIRSF004848">
    <property type="entry name" value="YBL036c_PLPDEIII"/>
    <property type="match status" value="1"/>
</dbReference>
<feature type="modified residue" description="N6-(pyridoxal phosphate)lysine" evidence="2 3">
    <location>
        <position position="35"/>
    </location>
</feature>
<dbReference type="InterPro" id="IPR029066">
    <property type="entry name" value="PLP-binding_barrel"/>
</dbReference>
<accession>F6DK96</accession>